<dbReference type="EMBL" id="CP073100">
    <property type="protein sequence ID" value="QUE51298.1"/>
    <property type="molecule type" value="Genomic_DNA"/>
</dbReference>
<name>A0A975IZR9_9BACT</name>
<gene>
    <name evidence="1" type="ORF">KBB96_20885</name>
</gene>
<dbReference type="Proteomes" id="UP000676169">
    <property type="component" value="Chromosome"/>
</dbReference>
<organism evidence="1 2">
    <name type="scientific">Luteolibacter ambystomatis</name>
    <dbReference type="NCBI Taxonomy" id="2824561"/>
    <lineage>
        <taxon>Bacteria</taxon>
        <taxon>Pseudomonadati</taxon>
        <taxon>Verrucomicrobiota</taxon>
        <taxon>Verrucomicrobiia</taxon>
        <taxon>Verrucomicrobiales</taxon>
        <taxon>Verrucomicrobiaceae</taxon>
        <taxon>Luteolibacter</taxon>
    </lineage>
</organism>
<protein>
    <submittedName>
        <fullName evidence="1">Uncharacterized protein</fullName>
    </submittedName>
</protein>
<proteinExistence type="predicted"/>
<dbReference type="KEGG" id="lamb:KBB96_20885"/>
<accession>A0A975IZR9</accession>
<dbReference type="RefSeq" id="WP_211631437.1">
    <property type="nucleotide sequence ID" value="NZ_CP073100.1"/>
</dbReference>
<evidence type="ECO:0000313" key="2">
    <source>
        <dbReference type="Proteomes" id="UP000676169"/>
    </source>
</evidence>
<reference evidence="1" key="1">
    <citation type="submission" date="2021-04" db="EMBL/GenBank/DDBJ databases">
        <title>Luteolibacter sp. 32A isolated from the skin of an Anderson's salamander (Ambystoma andersonii).</title>
        <authorList>
            <person name="Spergser J."/>
            <person name="Busse H.-J."/>
        </authorList>
    </citation>
    <scope>NUCLEOTIDE SEQUENCE</scope>
    <source>
        <strain evidence="1">32A</strain>
    </source>
</reference>
<evidence type="ECO:0000313" key="1">
    <source>
        <dbReference type="EMBL" id="QUE51298.1"/>
    </source>
</evidence>
<keyword evidence="2" id="KW-1185">Reference proteome</keyword>
<sequence length="75" mass="8723">MQSELQTLLLHRLAVINDHAWRDRDAAAHLDALREASEAIAEWTKLHRTEIDPQLRHFLANASYQKALAHIQDTW</sequence>
<dbReference type="AlphaFoldDB" id="A0A975IZR9"/>